<name>A0AAW2L0E3_SESRA</name>
<comment type="caution">
    <text evidence="1">The sequence shown here is derived from an EMBL/GenBank/DDBJ whole genome shotgun (WGS) entry which is preliminary data.</text>
</comment>
<dbReference type="EMBL" id="JACGWJ010000026">
    <property type="protein sequence ID" value="KAL0312841.1"/>
    <property type="molecule type" value="Genomic_DNA"/>
</dbReference>
<reference evidence="1" key="2">
    <citation type="journal article" date="2024" name="Plant">
        <title>Genomic evolution and insights into agronomic trait innovations of Sesamum species.</title>
        <authorList>
            <person name="Miao H."/>
            <person name="Wang L."/>
            <person name="Qu L."/>
            <person name="Liu H."/>
            <person name="Sun Y."/>
            <person name="Le M."/>
            <person name="Wang Q."/>
            <person name="Wei S."/>
            <person name="Zheng Y."/>
            <person name="Lin W."/>
            <person name="Duan Y."/>
            <person name="Cao H."/>
            <person name="Xiong S."/>
            <person name="Wang X."/>
            <person name="Wei L."/>
            <person name="Li C."/>
            <person name="Ma Q."/>
            <person name="Ju M."/>
            <person name="Zhao R."/>
            <person name="Li G."/>
            <person name="Mu C."/>
            <person name="Tian Q."/>
            <person name="Mei H."/>
            <person name="Zhang T."/>
            <person name="Gao T."/>
            <person name="Zhang H."/>
        </authorList>
    </citation>
    <scope>NUCLEOTIDE SEQUENCE</scope>
    <source>
        <strain evidence="1">G02</strain>
    </source>
</reference>
<protein>
    <submittedName>
        <fullName evidence="1">Uncharacterized protein</fullName>
    </submittedName>
</protein>
<proteinExistence type="predicted"/>
<gene>
    <name evidence="1" type="ORF">Sradi_5683400</name>
</gene>
<dbReference type="AlphaFoldDB" id="A0AAW2L0E3"/>
<accession>A0AAW2L0E3</accession>
<reference evidence="1" key="1">
    <citation type="submission" date="2020-06" db="EMBL/GenBank/DDBJ databases">
        <authorList>
            <person name="Li T."/>
            <person name="Hu X."/>
            <person name="Zhang T."/>
            <person name="Song X."/>
            <person name="Zhang H."/>
            <person name="Dai N."/>
            <person name="Sheng W."/>
            <person name="Hou X."/>
            <person name="Wei L."/>
        </authorList>
    </citation>
    <scope>NUCLEOTIDE SEQUENCE</scope>
    <source>
        <strain evidence="1">G02</strain>
        <tissue evidence="1">Leaf</tissue>
    </source>
</reference>
<organism evidence="1">
    <name type="scientific">Sesamum radiatum</name>
    <name type="common">Black benniseed</name>
    <dbReference type="NCBI Taxonomy" id="300843"/>
    <lineage>
        <taxon>Eukaryota</taxon>
        <taxon>Viridiplantae</taxon>
        <taxon>Streptophyta</taxon>
        <taxon>Embryophyta</taxon>
        <taxon>Tracheophyta</taxon>
        <taxon>Spermatophyta</taxon>
        <taxon>Magnoliopsida</taxon>
        <taxon>eudicotyledons</taxon>
        <taxon>Gunneridae</taxon>
        <taxon>Pentapetalae</taxon>
        <taxon>asterids</taxon>
        <taxon>lamiids</taxon>
        <taxon>Lamiales</taxon>
        <taxon>Pedaliaceae</taxon>
        <taxon>Sesamum</taxon>
    </lineage>
</organism>
<sequence>MVLWKKIQRCRVSFLRWNRVEFERPHQEIKKLEERYGQLEGDVLTEDKLKELSNIRSQLAEIETREMLK</sequence>
<evidence type="ECO:0000313" key="1">
    <source>
        <dbReference type="EMBL" id="KAL0312841.1"/>
    </source>
</evidence>